<comment type="caution">
    <text evidence="2">The sequence shown here is derived from an EMBL/GenBank/DDBJ whole genome shotgun (WGS) entry which is preliminary data.</text>
</comment>
<gene>
    <name evidence="2" type="ORF">NW762_013114</name>
</gene>
<feature type="compositionally biased region" description="Polar residues" evidence="1">
    <location>
        <begin position="72"/>
        <end position="82"/>
    </location>
</feature>
<name>A0A9W8RQA3_9HYPO</name>
<dbReference type="OrthoDB" id="4158087at2759"/>
<feature type="region of interest" description="Disordered" evidence="1">
    <location>
        <begin position="29"/>
        <end position="82"/>
    </location>
</feature>
<dbReference type="Proteomes" id="UP001152049">
    <property type="component" value="Unassembled WGS sequence"/>
</dbReference>
<protein>
    <recommendedName>
        <fullName evidence="4">Transcription factor domain-containing protein</fullName>
    </recommendedName>
</protein>
<accession>A0A9W8RQA3</accession>
<feature type="compositionally biased region" description="Basic and acidic residues" evidence="1">
    <location>
        <begin position="52"/>
        <end position="62"/>
    </location>
</feature>
<proteinExistence type="predicted"/>
<sequence>MPQQLAFVITDNSGGIGSSERQLIRRHCMQQKNKQPGSRRSKREAARAAAKPPRESRPDDQVVTHSADGVSARNTVQPPSASVSKEHSRLFIKQCILPSPSDWALFPFPEGLEPPAQKLMHEYFIHNPIRDSLFPFKHFGIHIDFDEDPFLCFRLLCSEKLCFRAILLLAAASDDLVSQRPLSSATYRHLRRVLPLLNRRLSEKEAYQNDITLYVVGILASIAVLFGDYHAAQAHALGLSKILRLRGSWVAVNDNPAIQLSMDR</sequence>
<dbReference type="AlphaFoldDB" id="A0A9W8RQA3"/>
<keyword evidence="3" id="KW-1185">Reference proteome</keyword>
<organism evidence="2 3">
    <name type="scientific">Fusarium torreyae</name>
    <dbReference type="NCBI Taxonomy" id="1237075"/>
    <lineage>
        <taxon>Eukaryota</taxon>
        <taxon>Fungi</taxon>
        <taxon>Dikarya</taxon>
        <taxon>Ascomycota</taxon>
        <taxon>Pezizomycotina</taxon>
        <taxon>Sordariomycetes</taxon>
        <taxon>Hypocreomycetidae</taxon>
        <taxon>Hypocreales</taxon>
        <taxon>Nectriaceae</taxon>
        <taxon>Fusarium</taxon>
    </lineage>
</organism>
<dbReference type="EMBL" id="JAOQAZ010000039">
    <property type="protein sequence ID" value="KAJ4247439.1"/>
    <property type="molecule type" value="Genomic_DNA"/>
</dbReference>
<evidence type="ECO:0000256" key="1">
    <source>
        <dbReference type="SAM" id="MobiDB-lite"/>
    </source>
</evidence>
<evidence type="ECO:0000313" key="3">
    <source>
        <dbReference type="Proteomes" id="UP001152049"/>
    </source>
</evidence>
<reference evidence="2" key="1">
    <citation type="submission" date="2022-09" db="EMBL/GenBank/DDBJ databases">
        <title>Fusarium specimens isolated from Avocado Roots.</title>
        <authorList>
            <person name="Stajich J."/>
            <person name="Roper C."/>
            <person name="Heimlech-Rivalta G."/>
        </authorList>
    </citation>
    <scope>NUCLEOTIDE SEQUENCE</scope>
    <source>
        <strain evidence="2">CF00136</strain>
    </source>
</reference>
<dbReference type="PANTHER" id="PTHR37540:SF5">
    <property type="entry name" value="TRANSCRIPTION FACTOR DOMAIN-CONTAINING PROTEIN"/>
    <property type="match status" value="1"/>
</dbReference>
<dbReference type="PANTHER" id="PTHR37540">
    <property type="entry name" value="TRANSCRIPTION FACTOR (ACR-2), PUTATIVE-RELATED-RELATED"/>
    <property type="match status" value="1"/>
</dbReference>
<evidence type="ECO:0000313" key="2">
    <source>
        <dbReference type="EMBL" id="KAJ4247439.1"/>
    </source>
</evidence>
<evidence type="ECO:0008006" key="4">
    <source>
        <dbReference type="Google" id="ProtNLM"/>
    </source>
</evidence>